<protein>
    <submittedName>
        <fullName evidence="1">Uncharacterized protein</fullName>
    </submittedName>
</protein>
<proteinExistence type="predicted"/>
<accession>A0A9W8LAI8</accession>
<reference evidence="1" key="1">
    <citation type="submission" date="2022-07" db="EMBL/GenBank/DDBJ databases">
        <title>Phylogenomic reconstructions and comparative analyses of Kickxellomycotina fungi.</title>
        <authorList>
            <person name="Reynolds N.K."/>
            <person name="Stajich J.E."/>
            <person name="Barry K."/>
            <person name="Grigoriev I.V."/>
            <person name="Crous P."/>
            <person name="Smith M.E."/>
        </authorList>
    </citation>
    <scope>NUCLEOTIDE SEQUENCE</scope>
    <source>
        <strain evidence="1">BCRC 34297</strain>
    </source>
</reference>
<dbReference type="EMBL" id="JANBUH010000291">
    <property type="protein sequence ID" value="KAJ2752364.1"/>
    <property type="molecule type" value="Genomic_DNA"/>
</dbReference>
<dbReference type="OrthoDB" id="10347948at2759"/>
<sequence>MSIPSINAAQSERLQLYNILISALGQGRIKGVRVYAEHDYAEPATSPISLDIQGSSGLSRLTQGHNIACSSFALLTYRNAATLQKLAMNVGAKDDWLRLVYGGTHVAATFNSLAVLTLTFNDVPYNTTWAAIDYVSPFPVLSTLEVYGSVYPFDDDLLFRGNGRTMKNLRLSYNVIARNVLGRFDVLRRSGVVQTNLVLIGHVCDIDDAYVTERKRALIKRQLHHVMETSAALFISDNTPDMLMLETIAAAPSTHSLRHLDFGGLVLRVAGVINIIAALPSLASLTCVVRDPDSPAGENAMSLCLNSFRTEQHHLSKNFRVLRVPHTANFSAEKIAHVANFLAVICPSFAFVDLPLEHCKDFSQEIARAMVNRPNGLLVGYPGLAPIGNLVHIDFSVDDEI</sequence>
<dbReference type="AlphaFoldDB" id="A0A9W8LAI8"/>
<evidence type="ECO:0000313" key="2">
    <source>
        <dbReference type="Proteomes" id="UP001140011"/>
    </source>
</evidence>
<name>A0A9W8LAI8_9FUNG</name>
<gene>
    <name evidence="1" type="ORF">GGI19_003880</name>
</gene>
<dbReference type="Proteomes" id="UP001140011">
    <property type="component" value="Unassembled WGS sequence"/>
</dbReference>
<organism evidence="1 2">
    <name type="scientific">Coemansia pectinata</name>
    <dbReference type="NCBI Taxonomy" id="1052879"/>
    <lineage>
        <taxon>Eukaryota</taxon>
        <taxon>Fungi</taxon>
        <taxon>Fungi incertae sedis</taxon>
        <taxon>Zoopagomycota</taxon>
        <taxon>Kickxellomycotina</taxon>
        <taxon>Kickxellomycetes</taxon>
        <taxon>Kickxellales</taxon>
        <taxon>Kickxellaceae</taxon>
        <taxon>Coemansia</taxon>
    </lineage>
</organism>
<comment type="caution">
    <text evidence="1">The sequence shown here is derived from an EMBL/GenBank/DDBJ whole genome shotgun (WGS) entry which is preliminary data.</text>
</comment>
<evidence type="ECO:0000313" key="1">
    <source>
        <dbReference type="EMBL" id="KAJ2752364.1"/>
    </source>
</evidence>
<keyword evidence="2" id="KW-1185">Reference proteome</keyword>